<evidence type="ECO:0000313" key="5">
    <source>
        <dbReference type="EMBL" id="HIZ07963.1"/>
    </source>
</evidence>
<sequence length="232" mass="26827">MNEDYRSLSDKVFDRLEEDILSGKYKKGETLKEKSLSEEYGVSRTPVREALRQLELEGLVSMIPNRGARVAGFSTEDIHDMYEIRSMLEGMCAAKAAKYATPRQIEELEEIIYLTDFHAEKGHSRQVFEMDNKFHEKLYEACHSKMLANLLRDYHHYVQIVRKNTLKSQERSVKSTEEHAAIAAAIKKHDEAEAGKLATRHIMNSIKNIDRYGWENITKTEPDEEEQTDGEN</sequence>
<reference evidence="5" key="1">
    <citation type="journal article" date="2021" name="PeerJ">
        <title>Extensive microbial diversity within the chicken gut microbiome revealed by metagenomics and culture.</title>
        <authorList>
            <person name="Gilroy R."/>
            <person name="Ravi A."/>
            <person name="Getino M."/>
            <person name="Pursley I."/>
            <person name="Horton D.L."/>
            <person name="Alikhan N.F."/>
            <person name="Baker D."/>
            <person name="Gharbi K."/>
            <person name="Hall N."/>
            <person name="Watson M."/>
            <person name="Adriaenssens E.M."/>
            <person name="Foster-Nyarko E."/>
            <person name="Jarju S."/>
            <person name="Secka A."/>
            <person name="Antonio M."/>
            <person name="Oren A."/>
            <person name="Chaudhuri R.R."/>
            <person name="La Ragione R."/>
            <person name="Hildebrand F."/>
            <person name="Pallen M.J."/>
        </authorList>
    </citation>
    <scope>NUCLEOTIDE SEQUENCE</scope>
    <source>
        <strain evidence="5">CHK192-9172</strain>
    </source>
</reference>
<evidence type="ECO:0000259" key="4">
    <source>
        <dbReference type="PROSITE" id="PS50949"/>
    </source>
</evidence>
<dbReference type="AlphaFoldDB" id="A0A9D2IGY3"/>
<dbReference type="GO" id="GO:0003677">
    <property type="term" value="F:DNA binding"/>
    <property type="evidence" value="ECO:0007669"/>
    <property type="project" value="UniProtKB-KW"/>
</dbReference>
<evidence type="ECO:0000256" key="3">
    <source>
        <dbReference type="ARBA" id="ARBA00023163"/>
    </source>
</evidence>
<dbReference type="EMBL" id="DXCH01000235">
    <property type="protein sequence ID" value="HIZ07963.1"/>
    <property type="molecule type" value="Genomic_DNA"/>
</dbReference>
<gene>
    <name evidence="5" type="ORF">IAA08_08515</name>
</gene>
<dbReference type="SMART" id="SM00895">
    <property type="entry name" value="FCD"/>
    <property type="match status" value="1"/>
</dbReference>
<dbReference type="SUPFAM" id="SSF46785">
    <property type="entry name" value="Winged helix' DNA-binding domain"/>
    <property type="match status" value="1"/>
</dbReference>
<accession>A0A9D2IGY3</accession>
<dbReference type="PROSITE" id="PS50949">
    <property type="entry name" value="HTH_GNTR"/>
    <property type="match status" value="1"/>
</dbReference>
<evidence type="ECO:0000313" key="6">
    <source>
        <dbReference type="Proteomes" id="UP000824024"/>
    </source>
</evidence>
<evidence type="ECO:0000256" key="1">
    <source>
        <dbReference type="ARBA" id="ARBA00023015"/>
    </source>
</evidence>
<comment type="caution">
    <text evidence="5">The sequence shown here is derived from an EMBL/GenBank/DDBJ whole genome shotgun (WGS) entry which is preliminary data.</text>
</comment>
<dbReference type="SUPFAM" id="SSF48008">
    <property type="entry name" value="GntR ligand-binding domain-like"/>
    <property type="match status" value="1"/>
</dbReference>
<dbReference type="PRINTS" id="PR00035">
    <property type="entry name" value="HTHGNTR"/>
</dbReference>
<organism evidence="5 6">
    <name type="scientific">Candidatus Eubacterium avistercoris</name>
    <dbReference type="NCBI Taxonomy" id="2838567"/>
    <lineage>
        <taxon>Bacteria</taxon>
        <taxon>Bacillati</taxon>
        <taxon>Bacillota</taxon>
        <taxon>Clostridia</taxon>
        <taxon>Eubacteriales</taxon>
        <taxon>Eubacteriaceae</taxon>
        <taxon>Eubacterium</taxon>
    </lineage>
</organism>
<dbReference type="Pfam" id="PF00392">
    <property type="entry name" value="GntR"/>
    <property type="match status" value="1"/>
</dbReference>
<dbReference type="InterPro" id="IPR036390">
    <property type="entry name" value="WH_DNA-bd_sf"/>
</dbReference>
<keyword evidence="1" id="KW-0805">Transcription regulation</keyword>
<protein>
    <submittedName>
        <fullName evidence="5">GntR family transcriptional regulator</fullName>
    </submittedName>
</protein>
<reference evidence="5" key="2">
    <citation type="submission" date="2021-04" db="EMBL/GenBank/DDBJ databases">
        <authorList>
            <person name="Gilroy R."/>
        </authorList>
    </citation>
    <scope>NUCLEOTIDE SEQUENCE</scope>
    <source>
        <strain evidence="5">CHK192-9172</strain>
    </source>
</reference>
<dbReference type="Gene3D" id="1.10.10.10">
    <property type="entry name" value="Winged helix-like DNA-binding domain superfamily/Winged helix DNA-binding domain"/>
    <property type="match status" value="1"/>
</dbReference>
<name>A0A9D2IGY3_9FIRM</name>
<dbReference type="InterPro" id="IPR008920">
    <property type="entry name" value="TF_FadR/GntR_C"/>
</dbReference>
<feature type="domain" description="HTH gntR-type" evidence="4">
    <location>
        <begin position="6"/>
        <end position="73"/>
    </location>
</feature>
<proteinExistence type="predicted"/>
<dbReference type="InterPro" id="IPR000524">
    <property type="entry name" value="Tscrpt_reg_HTH_GntR"/>
</dbReference>
<dbReference type="Gene3D" id="1.20.120.530">
    <property type="entry name" value="GntR ligand-binding domain-like"/>
    <property type="match status" value="1"/>
</dbReference>
<evidence type="ECO:0000256" key="2">
    <source>
        <dbReference type="ARBA" id="ARBA00023125"/>
    </source>
</evidence>
<dbReference type="CDD" id="cd07377">
    <property type="entry name" value="WHTH_GntR"/>
    <property type="match status" value="1"/>
</dbReference>
<keyword evidence="2" id="KW-0238">DNA-binding</keyword>
<dbReference type="InterPro" id="IPR036388">
    <property type="entry name" value="WH-like_DNA-bd_sf"/>
</dbReference>
<dbReference type="SMART" id="SM00345">
    <property type="entry name" value="HTH_GNTR"/>
    <property type="match status" value="1"/>
</dbReference>
<dbReference type="Pfam" id="PF07729">
    <property type="entry name" value="FCD"/>
    <property type="match status" value="1"/>
</dbReference>
<dbReference type="Proteomes" id="UP000824024">
    <property type="component" value="Unassembled WGS sequence"/>
</dbReference>
<dbReference type="PANTHER" id="PTHR43537:SF24">
    <property type="entry name" value="GLUCONATE OPERON TRANSCRIPTIONAL REPRESSOR"/>
    <property type="match status" value="1"/>
</dbReference>
<keyword evidence="3" id="KW-0804">Transcription</keyword>
<dbReference type="PANTHER" id="PTHR43537">
    <property type="entry name" value="TRANSCRIPTIONAL REGULATOR, GNTR FAMILY"/>
    <property type="match status" value="1"/>
</dbReference>
<dbReference type="InterPro" id="IPR011711">
    <property type="entry name" value="GntR_C"/>
</dbReference>
<dbReference type="GO" id="GO:0003700">
    <property type="term" value="F:DNA-binding transcription factor activity"/>
    <property type="evidence" value="ECO:0007669"/>
    <property type="project" value="InterPro"/>
</dbReference>